<feature type="domain" description="Glycine transporter" evidence="8">
    <location>
        <begin position="97"/>
        <end position="171"/>
    </location>
</feature>
<evidence type="ECO:0000256" key="1">
    <source>
        <dbReference type="ARBA" id="ARBA00004651"/>
    </source>
</evidence>
<keyword evidence="10" id="KW-1185">Reference proteome</keyword>
<dbReference type="Pfam" id="PF03458">
    <property type="entry name" value="Gly_transporter"/>
    <property type="match status" value="2"/>
</dbReference>
<name>A0ABN2JV55_9MICO</name>
<proteinExistence type="inferred from homology"/>
<dbReference type="Proteomes" id="UP001501138">
    <property type="component" value="Unassembled WGS sequence"/>
</dbReference>
<dbReference type="EMBL" id="BAAAPM010000009">
    <property type="protein sequence ID" value="GAA1740029.1"/>
    <property type="molecule type" value="Genomic_DNA"/>
</dbReference>
<feature type="transmembrane region" description="Helical" evidence="7">
    <location>
        <begin position="96"/>
        <end position="115"/>
    </location>
</feature>
<keyword evidence="4 7" id="KW-0812">Transmembrane</keyword>
<evidence type="ECO:0000313" key="10">
    <source>
        <dbReference type="Proteomes" id="UP001501138"/>
    </source>
</evidence>
<protein>
    <submittedName>
        <fullName evidence="9">Trimeric intracellular cation channel family protein</fullName>
    </submittedName>
</protein>
<evidence type="ECO:0000256" key="4">
    <source>
        <dbReference type="ARBA" id="ARBA00022692"/>
    </source>
</evidence>
<evidence type="ECO:0000256" key="3">
    <source>
        <dbReference type="ARBA" id="ARBA00022475"/>
    </source>
</evidence>
<reference evidence="9 10" key="1">
    <citation type="journal article" date="2019" name="Int. J. Syst. Evol. Microbiol.">
        <title>The Global Catalogue of Microorganisms (GCM) 10K type strain sequencing project: providing services to taxonomists for standard genome sequencing and annotation.</title>
        <authorList>
            <consortium name="The Broad Institute Genomics Platform"/>
            <consortium name="The Broad Institute Genome Sequencing Center for Infectious Disease"/>
            <person name="Wu L."/>
            <person name="Ma J."/>
        </authorList>
    </citation>
    <scope>NUCLEOTIDE SEQUENCE [LARGE SCALE GENOMIC DNA]</scope>
    <source>
        <strain evidence="9 10">JCM 15589</strain>
    </source>
</reference>
<keyword evidence="6 7" id="KW-0472">Membrane</keyword>
<evidence type="ECO:0000256" key="7">
    <source>
        <dbReference type="SAM" id="Phobius"/>
    </source>
</evidence>
<feature type="transmembrane region" description="Helical" evidence="7">
    <location>
        <begin position="6"/>
        <end position="29"/>
    </location>
</feature>
<evidence type="ECO:0000259" key="8">
    <source>
        <dbReference type="Pfam" id="PF03458"/>
    </source>
</evidence>
<feature type="transmembrane region" description="Helical" evidence="7">
    <location>
        <begin position="182"/>
        <end position="202"/>
    </location>
</feature>
<feature type="transmembrane region" description="Helical" evidence="7">
    <location>
        <begin position="121"/>
        <end position="143"/>
    </location>
</feature>
<evidence type="ECO:0000313" key="9">
    <source>
        <dbReference type="EMBL" id="GAA1740029.1"/>
    </source>
</evidence>
<feature type="transmembrane region" description="Helical" evidence="7">
    <location>
        <begin position="155"/>
        <end position="176"/>
    </location>
</feature>
<feature type="transmembrane region" description="Helical" evidence="7">
    <location>
        <begin position="65"/>
        <end position="84"/>
    </location>
</feature>
<keyword evidence="3" id="KW-1003">Cell membrane</keyword>
<dbReference type="PANTHER" id="PTHR30506:SF3">
    <property type="entry name" value="UPF0126 INNER MEMBRANE PROTEIN YADS-RELATED"/>
    <property type="match status" value="1"/>
</dbReference>
<comment type="similarity">
    <text evidence="2">Belongs to the UPF0126 family.</text>
</comment>
<feature type="transmembrane region" description="Helical" evidence="7">
    <location>
        <begin position="36"/>
        <end position="53"/>
    </location>
</feature>
<comment type="caution">
    <text evidence="9">The sequence shown here is derived from an EMBL/GenBank/DDBJ whole genome shotgun (WGS) entry which is preliminary data.</text>
</comment>
<evidence type="ECO:0000256" key="6">
    <source>
        <dbReference type="ARBA" id="ARBA00023136"/>
    </source>
</evidence>
<evidence type="ECO:0000256" key="2">
    <source>
        <dbReference type="ARBA" id="ARBA00008193"/>
    </source>
</evidence>
<sequence length="216" mass="22532">MDAFVFGSVTMLEVLAVFVAAVSGGLAAVRKRFDAFGVLVLAWTTGLGGGILRDVLIGDTPPVGITSWRLVVAALAAGMIIFFFHPGLERMRRSILVLDAAALAMFVLQGTTKALDLGTGALAAVVVGVLTAVGGGILRDVLVGEVPLVFADRQLYAVPALVGAGLTAALWQLGWLQLWTEVMVVVLVLGFRLVSLARGWAVPPAGPGWTARWGRG</sequence>
<evidence type="ECO:0000256" key="5">
    <source>
        <dbReference type="ARBA" id="ARBA00022989"/>
    </source>
</evidence>
<accession>A0ABN2JV55</accession>
<comment type="subcellular location">
    <subcellularLocation>
        <location evidence="1">Cell membrane</location>
        <topology evidence="1">Multi-pass membrane protein</topology>
    </subcellularLocation>
</comment>
<feature type="domain" description="Glycine transporter" evidence="8">
    <location>
        <begin position="11"/>
        <end position="85"/>
    </location>
</feature>
<keyword evidence="5 7" id="KW-1133">Transmembrane helix</keyword>
<organism evidence="9 10">
    <name type="scientific">Isoptericola hypogeus</name>
    <dbReference type="NCBI Taxonomy" id="300179"/>
    <lineage>
        <taxon>Bacteria</taxon>
        <taxon>Bacillati</taxon>
        <taxon>Actinomycetota</taxon>
        <taxon>Actinomycetes</taxon>
        <taxon>Micrococcales</taxon>
        <taxon>Promicromonosporaceae</taxon>
        <taxon>Isoptericola</taxon>
    </lineage>
</organism>
<dbReference type="RefSeq" id="WP_344250564.1">
    <property type="nucleotide sequence ID" value="NZ_BAAAPM010000009.1"/>
</dbReference>
<dbReference type="PANTHER" id="PTHR30506">
    <property type="entry name" value="INNER MEMBRANE PROTEIN"/>
    <property type="match status" value="1"/>
</dbReference>
<gene>
    <name evidence="9" type="ORF">GCM10009809_39490</name>
</gene>
<dbReference type="InterPro" id="IPR005115">
    <property type="entry name" value="Gly_transporter"/>
</dbReference>